<name>A0A3M8DWD6_9BACL</name>
<dbReference type="EMBL" id="RHHQ01000003">
    <property type="protein sequence ID" value="RNB92436.1"/>
    <property type="molecule type" value="Genomic_DNA"/>
</dbReference>
<dbReference type="PROSITE" id="PS52050">
    <property type="entry name" value="WYL"/>
    <property type="match status" value="1"/>
</dbReference>
<keyword evidence="2" id="KW-1185">Reference proteome</keyword>
<proteinExistence type="predicted"/>
<dbReference type="Proteomes" id="UP000271031">
    <property type="component" value="Unassembled WGS sequence"/>
</dbReference>
<reference evidence="1 2" key="1">
    <citation type="submission" date="2018-10" db="EMBL/GenBank/DDBJ databases">
        <title>Phylogenomics of Brevibacillus.</title>
        <authorList>
            <person name="Dunlap C."/>
        </authorList>
    </citation>
    <scope>NUCLEOTIDE SEQUENCE [LARGE SCALE GENOMIC DNA]</scope>
    <source>
        <strain evidence="1 2">JCM 15716</strain>
    </source>
</reference>
<accession>A0A3M8DWD6</accession>
<dbReference type="OrthoDB" id="2858389at2"/>
<protein>
    <submittedName>
        <fullName evidence="1">WYL domain-containing protein</fullName>
    </submittedName>
</protein>
<evidence type="ECO:0000313" key="1">
    <source>
        <dbReference type="EMBL" id="RNB92436.1"/>
    </source>
</evidence>
<sequence>MNLFEKIFNYQVMSRLDETGAFTITSHERAWLKTMLEHPAASDAFSVETLEKLRALLQPEQSLDLGDRFREKAKSKEKHVYHLLISPIRRIMLEQAGMHMTFRTKDGRLQTEQSGFPYKLEYSMVKREWYLLWYHLRHHTLMSTKLQNIASISPRPLEEQVTAIVLTDIAKIIESRKETAVIEVIPLYNKELSRILYAFSCFEKEVEYSDERETYRIKLTFQLEEREYVLSKLRFLGKRVRILEGEYMRNRMLESTWRALARYGKDES</sequence>
<dbReference type="AlphaFoldDB" id="A0A3M8DWD6"/>
<gene>
    <name evidence="1" type="ORF">EDM56_01680</name>
</gene>
<comment type="caution">
    <text evidence="1">The sequence shown here is derived from an EMBL/GenBank/DDBJ whole genome shotgun (WGS) entry which is preliminary data.</text>
</comment>
<evidence type="ECO:0000313" key="2">
    <source>
        <dbReference type="Proteomes" id="UP000271031"/>
    </source>
</evidence>
<dbReference type="RefSeq" id="WP_122916141.1">
    <property type="nucleotide sequence ID" value="NZ_RHHQ01000003.1"/>
</dbReference>
<organism evidence="1 2">
    <name type="scientific">Brevibacillus fluminis</name>
    <dbReference type="NCBI Taxonomy" id="511487"/>
    <lineage>
        <taxon>Bacteria</taxon>
        <taxon>Bacillati</taxon>
        <taxon>Bacillota</taxon>
        <taxon>Bacilli</taxon>
        <taxon>Bacillales</taxon>
        <taxon>Paenibacillaceae</taxon>
        <taxon>Brevibacillus</taxon>
    </lineage>
</organism>